<accession>A0A6M0RIR4</accession>
<evidence type="ECO:0000313" key="2">
    <source>
        <dbReference type="EMBL" id="NEZ55810.1"/>
    </source>
</evidence>
<dbReference type="Gene3D" id="3.40.430.10">
    <property type="entry name" value="Dihydrofolate Reductase, subunit A"/>
    <property type="match status" value="1"/>
</dbReference>
<protein>
    <submittedName>
        <fullName evidence="2">Dihydrofolate reductase</fullName>
    </submittedName>
</protein>
<keyword evidence="3" id="KW-1185">Reference proteome</keyword>
<dbReference type="AlphaFoldDB" id="A0A6M0RIR4"/>
<dbReference type="InterPro" id="IPR050765">
    <property type="entry name" value="Riboflavin_Biosynth_HTPR"/>
</dbReference>
<dbReference type="SUPFAM" id="SSF53597">
    <property type="entry name" value="Dihydrofolate reductase-like"/>
    <property type="match status" value="1"/>
</dbReference>
<dbReference type="EMBL" id="QXHD01000004">
    <property type="protein sequence ID" value="NEZ55810.1"/>
    <property type="molecule type" value="Genomic_DNA"/>
</dbReference>
<evidence type="ECO:0000259" key="1">
    <source>
        <dbReference type="Pfam" id="PF01872"/>
    </source>
</evidence>
<dbReference type="RefSeq" id="WP_163697700.1">
    <property type="nucleotide sequence ID" value="NZ_QXHD01000004.1"/>
</dbReference>
<dbReference type="Proteomes" id="UP000481033">
    <property type="component" value="Unassembled WGS sequence"/>
</dbReference>
<dbReference type="GO" id="GO:0008703">
    <property type="term" value="F:5-amino-6-(5-phosphoribosylamino)uracil reductase activity"/>
    <property type="evidence" value="ECO:0007669"/>
    <property type="project" value="InterPro"/>
</dbReference>
<dbReference type="GO" id="GO:0009231">
    <property type="term" value="P:riboflavin biosynthetic process"/>
    <property type="evidence" value="ECO:0007669"/>
    <property type="project" value="InterPro"/>
</dbReference>
<sequence>MRELTYYVACSLDGFIAHRDGSHDGFSQDSEYLTEVFTSFPETVPSHLRDVMGVHAENKWFDVVLMGRKTYEIGLQEGVLSPYSHLKQYLFSRSMHASPHTDVVLVSEDVADTVRQLKQEEGKGIWLCGGGVLATALLSEKLIDKLILKVNPFLMGDGIPLFSGVINQTALQLIDREIYNNGVLMLHYQVG</sequence>
<dbReference type="PANTHER" id="PTHR38011:SF11">
    <property type="entry name" value="2,5-DIAMINO-6-RIBOSYLAMINO-4(3H)-PYRIMIDINONE 5'-PHOSPHATE REDUCTASE"/>
    <property type="match status" value="1"/>
</dbReference>
<dbReference type="InterPro" id="IPR002734">
    <property type="entry name" value="RibDG_C"/>
</dbReference>
<feature type="domain" description="Bacterial bifunctional deaminase-reductase C-terminal" evidence="1">
    <location>
        <begin position="4"/>
        <end position="183"/>
    </location>
</feature>
<comment type="caution">
    <text evidence="2">The sequence shown here is derived from an EMBL/GenBank/DDBJ whole genome shotgun (WGS) entry which is preliminary data.</text>
</comment>
<dbReference type="PANTHER" id="PTHR38011">
    <property type="entry name" value="DIHYDROFOLATE REDUCTASE FAMILY PROTEIN (AFU_ORTHOLOGUE AFUA_8G06820)"/>
    <property type="match status" value="1"/>
</dbReference>
<gene>
    <name evidence="2" type="ORF">DXZ20_09020</name>
</gene>
<organism evidence="2 3">
    <name type="scientific">Adonisia turfae CCMR0081</name>
    <dbReference type="NCBI Taxonomy" id="2292702"/>
    <lineage>
        <taxon>Bacteria</taxon>
        <taxon>Bacillati</taxon>
        <taxon>Cyanobacteriota</taxon>
        <taxon>Adonisia</taxon>
        <taxon>Adonisia turfae</taxon>
    </lineage>
</organism>
<name>A0A6M0RIR4_9CYAN</name>
<dbReference type="InterPro" id="IPR024072">
    <property type="entry name" value="DHFR-like_dom_sf"/>
</dbReference>
<evidence type="ECO:0000313" key="3">
    <source>
        <dbReference type="Proteomes" id="UP000481033"/>
    </source>
</evidence>
<proteinExistence type="predicted"/>
<dbReference type="Pfam" id="PF01872">
    <property type="entry name" value="RibD_C"/>
    <property type="match status" value="1"/>
</dbReference>
<reference evidence="2 3" key="1">
    <citation type="journal article" date="2020" name="Microb. Ecol.">
        <title>Ecogenomics of the Marine Benthic Filamentous Cyanobacterium Adonisia.</title>
        <authorList>
            <person name="Walter J.M."/>
            <person name="Coutinho F.H."/>
            <person name="Leomil L."/>
            <person name="Hargreaves P.I."/>
            <person name="Campeao M.E."/>
            <person name="Vieira V.V."/>
            <person name="Silva B.S."/>
            <person name="Fistarol G.O."/>
            <person name="Salomon P.S."/>
            <person name="Sawabe T."/>
            <person name="Mino S."/>
            <person name="Hosokawa M."/>
            <person name="Miyashita H."/>
            <person name="Maruyama F."/>
            <person name="van Verk M.C."/>
            <person name="Dutilh B.E."/>
            <person name="Thompson C.C."/>
            <person name="Thompson F.L."/>
        </authorList>
    </citation>
    <scope>NUCLEOTIDE SEQUENCE [LARGE SCALE GENOMIC DNA]</scope>
    <source>
        <strain evidence="2 3">CCMR0081</strain>
    </source>
</reference>